<evidence type="ECO:0000256" key="1">
    <source>
        <dbReference type="ARBA" id="ARBA00022670"/>
    </source>
</evidence>
<organism evidence="11 12">
    <name type="scientific">Nasonia vitripennis</name>
    <name type="common">Parasitic wasp</name>
    <dbReference type="NCBI Taxonomy" id="7425"/>
    <lineage>
        <taxon>Eukaryota</taxon>
        <taxon>Metazoa</taxon>
        <taxon>Ecdysozoa</taxon>
        <taxon>Arthropoda</taxon>
        <taxon>Hexapoda</taxon>
        <taxon>Insecta</taxon>
        <taxon>Pterygota</taxon>
        <taxon>Neoptera</taxon>
        <taxon>Endopterygota</taxon>
        <taxon>Hymenoptera</taxon>
        <taxon>Apocrita</taxon>
        <taxon>Proctotrupomorpha</taxon>
        <taxon>Chalcidoidea</taxon>
        <taxon>Pteromalidae</taxon>
        <taxon>Pteromalinae</taxon>
        <taxon>Nasonia</taxon>
    </lineage>
</organism>
<feature type="chain" id="PRO_5029767971" description="Peptidase M12B domain-containing protein" evidence="9">
    <location>
        <begin position="22"/>
        <end position="761"/>
    </location>
</feature>
<proteinExistence type="predicted"/>
<dbReference type="GO" id="GO:0006508">
    <property type="term" value="P:proteolysis"/>
    <property type="evidence" value="ECO:0007669"/>
    <property type="project" value="UniProtKB-KW"/>
</dbReference>
<evidence type="ECO:0000256" key="2">
    <source>
        <dbReference type="ARBA" id="ARBA00022723"/>
    </source>
</evidence>
<gene>
    <name evidence="11" type="primary">100679589</name>
</gene>
<dbReference type="InParanoid" id="A0A7M7IQ31"/>
<evidence type="ECO:0000256" key="8">
    <source>
        <dbReference type="PROSITE-ProRule" id="PRU00276"/>
    </source>
</evidence>
<evidence type="ECO:0000256" key="7">
    <source>
        <dbReference type="ARBA" id="ARBA00023180"/>
    </source>
</evidence>
<dbReference type="SUPFAM" id="SSF55486">
    <property type="entry name" value="Metalloproteases ('zincins'), catalytic domain"/>
    <property type="match status" value="1"/>
</dbReference>
<dbReference type="Gene3D" id="3.40.1620.60">
    <property type="match status" value="1"/>
</dbReference>
<feature type="active site" evidence="8">
    <location>
        <position position="363"/>
    </location>
</feature>
<dbReference type="GO" id="GO:0004222">
    <property type="term" value="F:metalloendopeptidase activity"/>
    <property type="evidence" value="ECO:0007669"/>
    <property type="project" value="InterPro"/>
</dbReference>
<keyword evidence="2 8" id="KW-0479">Metal-binding</keyword>
<keyword evidence="3" id="KW-0378">Hydrolase</keyword>
<dbReference type="KEGG" id="nvi:100679589"/>
<dbReference type="OMA" id="QCKTPHR"/>
<keyword evidence="7" id="KW-0325">Glycoprotein</keyword>
<keyword evidence="9" id="KW-0732">Signal</keyword>
<evidence type="ECO:0000256" key="5">
    <source>
        <dbReference type="ARBA" id="ARBA00023049"/>
    </source>
</evidence>
<dbReference type="InterPro" id="IPR001590">
    <property type="entry name" value="Peptidase_M12B"/>
</dbReference>
<dbReference type="PROSITE" id="PS50215">
    <property type="entry name" value="ADAM_MEPRO"/>
    <property type="match status" value="1"/>
</dbReference>
<dbReference type="InterPro" id="IPR041645">
    <property type="entry name" value="ADAMTS_CR_2"/>
</dbReference>
<keyword evidence="12" id="KW-1185">Reference proteome</keyword>
<dbReference type="Pfam" id="PF17771">
    <property type="entry name" value="ADAMTS_CR_2"/>
    <property type="match status" value="1"/>
</dbReference>
<dbReference type="PANTHER" id="PTHR11905:SF247">
    <property type="entry name" value="PEPTIDASE M12B DOMAIN-CONTAINING PROTEIN"/>
    <property type="match status" value="1"/>
</dbReference>
<evidence type="ECO:0000256" key="4">
    <source>
        <dbReference type="ARBA" id="ARBA00022833"/>
    </source>
</evidence>
<name>A0A7M7IQ31_NASVI</name>
<feature type="binding site" evidence="8">
    <location>
        <position position="372"/>
    </location>
    <ligand>
        <name>Zn(2+)</name>
        <dbReference type="ChEBI" id="CHEBI:29105"/>
        <note>catalytic</note>
    </ligand>
</feature>
<reference evidence="11" key="1">
    <citation type="submission" date="2021-01" db="UniProtKB">
        <authorList>
            <consortium name="EnsemblMetazoa"/>
        </authorList>
    </citation>
    <scope>IDENTIFICATION</scope>
</reference>
<feature type="signal peptide" evidence="9">
    <location>
        <begin position="1"/>
        <end position="21"/>
    </location>
</feature>
<dbReference type="PANTHER" id="PTHR11905">
    <property type="entry name" value="ADAM A DISINTEGRIN AND METALLOPROTEASE DOMAIN"/>
    <property type="match status" value="1"/>
</dbReference>
<dbReference type="OrthoDB" id="10035764at2759"/>
<keyword evidence="5" id="KW-0482">Metalloprotease</keyword>
<evidence type="ECO:0000313" key="11">
    <source>
        <dbReference type="EnsemblMetazoa" id="XP_016840979"/>
    </source>
</evidence>
<keyword evidence="4 8" id="KW-0862">Zinc</keyword>
<dbReference type="EnsemblMetazoa" id="XM_016985490">
    <property type="protein sequence ID" value="XP_016840979"/>
    <property type="gene ID" value="LOC100679589"/>
</dbReference>
<protein>
    <recommendedName>
        <fullName evidence="10">Peptidase M12B domain-containing protein</fullName>
    </recommendedName>
</protein>
<comment type="caution">
    <text evidence="8">Lacks conserved residue(s) required for the propagation of feature annotation.</text>
</comment>
<keyword evidence="6" id="KW-1015">Disulfide bond</keyword>
<dbReference type="AlphaFoldDB" id="A0A7M7IQ31"/>
<feature type="binding site" evidence="8">
    <location>
        <position position="366"/>
    </location>
    <ligand>
        <name>Zn(2+)</name>
        <dbReference type="ChEBI" id="CHEBI:29105"/>
        <note>catalytic</note>
    </ligand>
</feature>
<dbReference type="Proteomes" id="UP000002358">
    <property type="component" value="Chromosome 4"/>
</dbReference>
<dbReference type="InterPro" id="IPR024079">
    <property type="entry name" value="MetalloPept_cat_dom_sf"/>
</dbReference>
<evidence type="ECO:0000313" key="12">
    <source>
        <dbReference type="Proteomes" id="UP000002358"/>
    </source>
</evidence>
<feature type="domain" description="Peptidase M12B" evidence="10">
    <location>
        <begin position="195"/>
        <end position="420"/>
    </location>
</feature>
<evidence type="ECO:0000256" key="3">
    <source>
        <dbReference type="ARBA" id="ARBA00022801"/>
    </source>
</evidence>
<keyword evidence="1" id="KW-0645">Protease</keyword>
<feature type="binding site" evidence="8">
    <location>
        <position position="362"/>
    </location>
    <ligand>
        <name>Zn(2+)</name>
        <dbReference type="ChEBI" id="CHEBI:29105"/>
        <note>catalytic</note>
    </ligand>
</feature>
<dbReference type="Pfam" id="PF01421">
    <property type="entry name" value="Reprolysin"/>
    <property type="match status" value="1"/>
</dbReference>
<evidence type="ECO:0000259" key="10">
    <source>
        <dbReference type="PROSITE" id="PS50215"/>
    </source>
</evidence>
<evidence type="ECO:0000256" key="6">
    <source>
        <dbReference type="ARBA" id="ARBA00023157"/>
    </source>
</evidence>
<evidence type="ECO:0000256" key="9">
    <source>
        <dbReference type="SAM" id="SignalP"/>
    </source>
</evidence>
<accession>A0A7M7IQ31</accession>
<dbReference type="GO" id="GO:0046872">
    <property type="term" value="F:metal ion binding"/>
    <property type="evidence" value="ECO:0007669"/>
    <property type="project" value="UniProtKB-KW"/>
</dbReference>
<dbReference type="Gene3D" id="3.40.390.10">
    <property type="entry name" value="Collagenase (Catalytic Domain)"/>
    <property type="match status" value="1"/>
</dbReference>
<sequence length="761" mass="86061">MNCVALLVALLVFQFAKPVRSNDEELEVVLLPIQWSSGNATVPLSFRAFGEQVDLLLERNENLLTANFEVWKRGSDDVLERKNRLENRSSCHYVYESSLSSAAVSLCDTGTVHGFVFLENDSLEITPLRNEDEDLFRKHRIQVRSSSYGEPHVIKRRRVSSHDLERVFGTERYRASPRRRKSSEPSSEEKSVSPLTIELAVFFDATAHRLFHPHLSRDDDKLLDMLLAYINNIQALYYHPSLGQRIDLALVRLELMERQPKDLAHLDGERGQLLDTFCAYAKKLNPAGDDDPGHWDMALYVSGMDFYAMEDGKKNPITMGLAPVGGVCWDEYACVIAEFGVTNRFGKPYPSAGFTSVYIAAHEIAHNLGMHHDSTGNSCPKDGYIMSPSRGVQGETHWSSCSREVANALATSKPCLLDRPRLDYRLQSNRHLDHSGRFSELPGRHWSAKRQCELLLRDRKAQVDSLKDCCKALRCRTPNKEGFYFAGPALDGTSCEKGKECRAGDCLPVEDKWEALPPLTTPSPGPSGWSDWREGVCESGCIRGSLGYQERRRTCLGESSCPGANVDVILCKDAHICDRGSRKRLSVLEFAGQRCLEFAEKLEEIDGVAGGLQAGHEELRPWMACAVFCKRSDIASYYTPRLELNDLGMDPYLPDGTWCHKDEAGVDYFCRRHHCLPENFRFGKGLTADEKEEEDLLGPMNARPKLRPEVVRYLSLDLNGKPLLRNFEPRAEEEEEEEDDDAWLDTKDYVELPDEFLARFM</sequence>
<dbReference type="FunCoup" id="A0A7M7IQ31">
    <property type="interactions" value="7"/>
</dbReference>